<proteinExistence type="predicted"/>
<dbReference type="PANTHER" id="PTHR45701">
    <property type="entry name" value="SYNAPTOBREVIN FAMILY MEMBER"/>
    <property type="match status" value="1"/>
</dbReference>
<dbReference type="AlphaFoldDB" id="A0A1X7UDA2"/>
<evidence type="ECO:0000256" key="2">
    <source>
        <dbReference type="SAM" id="Phobius"/>
    </source>
</evidence>
<dbReference type="GO" id="GO:0016192">
    <property type="term" value="P:vesicle-mediated transport"/>
    <property type="evidence" value="ECO:0007669"/>
    <property type="project" value="InterPro"/>
</dbReference>
<evidence type="ECO:0000313" key="4">
    <source>
        <dbReference type="EnsemblMetazoa" id="Aqu2.1.25929_001"/>
    </source>
</evidence>
<keyword evidence="2" id="KW-0812">Transmembrane</keyword>
<sequence>MSGTQDLQDKVSAVKTQMQHNLDSALKRGDELGHLQTTAETIDIESKHFQKTSVRVKRRQQCQHCKLWLLLAGIVGIILLVIILIVVIVAVVLSQ</sequence>
<evidence type="ECO:0000256" key="1">
    <source>
        <dbReference type="PROSITE-ProRule" id="PRU00290"/>
    </source>
</evidence>
<dbReference type="InterPro" id="IPR016444">
    <property type="entry name" value="Synaptobrevin/VAMP"/>
</dbReference>
<keyword evidence="2" id="KW-1133">Transmembrane helix</keyword>
<protein>
    <recommendedName>
        <fullName evidence="3">V-SNARE coiled-coil homology domain-containing protein</fullName>
    </recommendedName>
</protein>
<organism evidence="4">
    <name type="scientific">Amphimedon queenslandica</name>
    <name type="common">Sponge</name>
    <dbReference type="NCBI Taxonomy" id="400682"/>
    <lineage>
        <taxon>Eukaryota</taxon>
        <taxon>Metazoa</taxon>
        <taxon>Porifera</taxon>
        <taxon>Demospongiae</taxon>
        <taxon>Heteroscleromorpha</taxon>
        <taxon>Haplosclerida</taxon>
        <taxon>Niphatidae</taxon>
        <taxon>Amphimedon</taxon>
    </lineage>
</organism>
<keyword evidence="2" id="KW-0472">Membrane</keyword>
<dbReference type="SUPFAM" id="SSF58038">
    <property type="entry name" value="SNARE fusion complex"/>
    <property type="match status" value="1"/>
</dbReference>
<dbReference type="InParanoid" id="A0A1X7UDA2"/>
<dbReference type="Gene3D" id="1.20.5.110">
    <property type="match status" value="1"/>
</dbReference>
<dbReference type="CDD" id="cd15843">
    <property type="entry name" value="R-SNARE"/>
    <property type="match status" value="1"/>
</dbReference>
<dbReference type="InterPro" id="IPR001388">
    <property type="entry name" value="Synaptobrevin-like"/>
</dbReference>
<accession>A0A1X7UDA2</accession>
<dbReference type="PRINTS" id="PR00219">
    <property type="entry name" value="SYNAPTOBREVN"/>
</dbReference>
<feature type="transmembrane region" description="Helical" evidence="2">
    <location>
        <begin position="67"/>
        <end position="93"/>
    </location>
</feature>
<evidence type="ECO:0000259" key="3">
    <source>
        <dbReference type="PROSITE" id="PS50892"/>
    </source>
</evidence>
<dbReference type="Pfam" id="PF00957">
    <property type="entry name" value="Synaptobrevin"/>
    <property type="match status" value="1"/>
</dbReference>
<dbReference type="InterPro" id="IPR042855">
    <property type="entry name" value="V_SNARE_CC"/>
</dbReference>
<dbReference type="STRING" id="400682.A0A1X7UDA2"/>
<keyword evidence="1" id="KW-0175">Coiled coil</keyword>
<dbReference type="PROSITE" id="PS50892">
    <property type="entry name" value="V_SNARE"/>
    <property type="match status" value="1"/>
</dbReference>
<feature type="domain" description="V-SNARE coiled-coil homology" evidence="3">
    <location>
        <begin position="3"/>
        <end position="63"/>
    </location>
</feature>
<name>A0A1X7UDA2_AMPQE</name>
<dbReference type="GO" id="GO:0016020">
    <property type="term" value="C:membrane"/>
    <property type="evidence" value="ECO:0007669"/>
    <property type="project" value="InterPro"/>
</dbReference>
<reference evidence="4" key="1">
    <citation type="submission" date="2017-05" db="UniProtKB">
        <authorList>
            <consortium name="EnsemblMetazoa"/>
        </authorList>
    </citation>
    <scope>IDENTIFICATION</scope>
</reference>
<dbReference type="EnsemblMetazoa" id="Aqu2.1.25929_001">
    <property type="protein sequence ID" value="Aqu2.1.25929_001"/>
    <property type="gene ID" value="Aqu2.1.25929"/>
</dbReference>